<organism evidence="1 2">
    <name type="scientific">Panagrolaimus davidi</name>
    <dbReference type="NCBI Taxonomy" id="227884"/>
    <lineage>
        <taxon>Eukaryota</taxon>
        <taxon>Metazoa</taxon>
        <taxon>Ecdysozoa</taxon>
        <taxon>Nematoda</taxon>
        <taxon>Chromadorea</taxon>
        <taxon>Rhabditida</taxon>
        <taxon>Tylenchina</taxon>
        <taxon>Panagrolaimomorpha</taxon>
        <taxon>Panagrolaimoidea</taxon>
        <taxon>Panagrolaimidae</taxon>
        <taxon>Panagrolaimus</taxon>
    </lineage>
</organism>
<dbReference type="Proteomes" id="UP000887578">
    <property type="component" value="Unplaced"/>
</dbReference>
<dbReference type="AlphaFoldDB" id="A0A914PZM3"/>
<protein>
    <submittedName>
        <fullName evidence="2">Uncharacterized protein</fullName>
    </submittedName>
</protein>
<dbReference type="WBParaSite" id="PDA_v2.g24329.t1">
    <property type="protein sequence ID" value="PDA_v2.g24329.t1"/>
    <property type="gene ID" value="PDA_v2.g24329"/>
</dbReference>
<accession>A0A914PZM3</accession>
<reference evidence="2" key="1">
    <citation type="submission" date="2022-11" db="UniProtKB">
        <authorList>
            <consortium name="WormBaseParasite"/>
        </authorList>
    </citation>
    <scope>IDENTIFICATION</scope>
</reference>
<name>A0A914PZM3_9BILA</name>
<sequence length="190" mass="22449">MQASPGSTSNQSNIIRAPNYRLGIERWIKHLYIFDSDHKTLCYNYTFKKQKNSMNYFVCFKCKHLNKSTVSARIVSNENGEEYVKLSENEHVCQRQKYKPPTIIYEPDFKLNTVEYGGKKDQRLHVFDSNDKTLYYIYTWISHTETYRCDSCVYNHDINVRAFLTNDESGNKCCVLNDQKHQCKPQKLKS</sequence>
<evidence type="ECO:0000313" key="1">
    <source>
        <dbReference type="Proteomes" id="UP000887578"/>
    </source>
</evidence>
<proteinExistence type="predicted"/>
<evidence type="ECO:0000313" key="2">
    <source>
        <dbReference type="WBParaSite" id="PDA_v2.g24329.t1"/>
    </source>
</evidence>
<keyword evidence="1" id="KW-1185">Reference proteome</keyword>